<feature type="transmembrane region" description="Helical" evidence="1">
    <location>
        <begin position="21"/>
        <end position="46"/>
    </location>
</feature>
<sequence length="114" mass="12783">MSIATPPACSQALVEDKSLGYMLYGLMSAFPLFFIPVLVSLWLNLIQKNVQPNSLLGSHLRWQKFSIIGLALAVLMGYLSAGMWFSLPILLTGIVWFCYRVFKGWLSLNDGIRL</sequence>
<feature type="transmembrane region" description="Helical" evidence="1">
    <location>
        <begin position="67"/>
        <end position="97"/>
    </location>
</feature>
<organism evidence="2 3">
    <name type="scientific">Shewanella maritima</name>
    <dbReference type="NCBI Taxonomy" id="2520507"/>
    <lineage>
        <taxon>Bacteria</taxon>
        <taxon>Pseudomonadati</taxon>
        <taxon>Pseudomonadota</taxon>
        <taxon>Gammaproteobacteria</taxon>
        <taxon>Alteromonadales</taxon>
        <taxon>Shewanellaceae</taxon>
        <taxon>Shewanella</taxon>
    </lineage>
</organism>
<keyword evidence="1" id="KW-0472">Membrane</keyword>
<evidence type="ECO:0000313" key="3">
    <source>
        <dbReference type="Proteomes" id="UP000291106"/>
    </source>
</evidence>
<keyword evidence="1" id="KW-1133">Transmembrane helix</keyword>
<proteinExistence type="predicted"/>
<dbReference type="KEGG" id="smai:EXU30_15530"/>
<name>A0A411PKA5_9GAMM</name>
<dbReference type="RefSeq" id="WP_130601541.1">
    <property type="nucleotide sequence ID" value="NZ_CP036200.1"/>
</dbReference>
<keyword evidence="3" id="KW-1185">Reference proteome</keyword>
<protein>
    <recommendedName>
        <fullName evidence="4">DUF4870 domain-containing protein</fullName>
    </recommendedName>
</protein>
<keyword evidence="1" id="KW-0812">Transmembrane</keyword>
<dbReference type="AlphaFoldDB" id="A0A411PKA5"/>
<evidence type="ECO:0000256" key="1">
    <source>
        <dbReference type="SAM" id="Phobius"/>
    </source>
</evidence>
<reference evidence="2 3" key="1">
    <citation type="submission" date="2019-02" db="EMBL/GenBank/DDBJ databases">
        <title>Shewanella sp. D4-2 isolated from Dokdo Island.</title>
        <authorList>
            <person name="Baek K."/>
        </authorList>
    </citation>
    <scope>NUCLEOTIDE SEQUENCE [LARGE SCALE GENOMIC DNA]</scope>
    <source>
        <strain evidence="2 3">D4-2</strain>
    </source>
</reference>
<dbReference type="Proteomes" id="UP000291106">
    <property type="component" value="Chromosome"/>
</dbReference>
<evidence type="ECO:0008006" key="4">
    <source>
        <dbReference type="Google" id="ProtNLM"/>
    </source>
</evidence>
<dbReference type="EMBL" id="CP036200">
    <property type="protein sequence ID" value="QBF83934.1"/>
    <property type="molecule type" value="Genomic_DNA"/>
</dbReference>
<evidence type="ECO:0000313" key="2">
    <source>
        <dbReference type="EMBL" id="QBF83934.1"/>
    </source>
</evidence>
<gene>
    <name evidence="2" type="ORF">EXU30_15530</name>
</gene>
<accession>A0A411PKA5</accession>
<dbReference type="OrthoDB" id="5405464at2"/>